<dbReference type="CDD" id="cd20071">
    <property type="entry name" value="SET_SMYD"/>
    <property type="match status" value="1"/>
</dbReference>
<dbReference type="Gene3D" id="1.10.220.160">
    <property type="match status" value="1"/>
</dbReference>
<dbReference type="InterPro" id="IPR046341">
    <property type="entry name" value="SET_dom_sf"/>
</dbReference>
<protein>
    <recommendedName>
        <fullName evidence="1">SET domain-containing protein</fullName>
    </recommendedName>
</protein>
<proteinExistence type="predicted"/>
<dbReference type="PROSITE" id="PS50280">
    <property type="entry name" value="SET"/>
    <property type="match status" value="1"/>
</dbReference>
<dbReference type="Pfam" id="PF00856">
    <property type="entry name" value="SET"/>
    <property type="match status" value="1"/>
</dbReference>
<accession>A0A167PW76</accession>
<dbReference type="PANTHER" id="PTHR47332">
    <property type="entry name" value="SET DOMAIN-CONTAINING PROTEIN 5"/>
    <property type="match status" value="1"/>
</dbReference>
<feature type="domain" description="SET" evidence="1">
    <location>
        <begin position="35"/>
        <end position="201"/>
    </location>
</feature>
<evidence type="ECO:0000313" key="3">
    <source>
        <dbReference type="Proteomes" id="UP000076738"/>
    </source>
</evidence>
<evidence type="ECO:0000259" key="1">
    <source>
        <dbReference type="PROSITE" id="PS50280"/>
    </source>
</evidence>
<dbReference type="SUPFAM" id="SSF82199">
    <property type="entry name" value="SET domain"/>
    <property type="match status" value="1"/>
</dbReference>
<dbReference type="InterPro" id="IPR053185">
    <property type="entry name" value="SET_domain_protein"/>
</dbReference>
<dbReference type="Proteomes" id="UP000076738">
    <property type="component" value="Unassembled WGS sequence"/>
</dbReference>
<dbReference type="PANTHER" id="PTHR47332:SF4">
    <property type="entry name" value="SET DOMAIN-CONTAINING PROTEIN 5"/>
    <property type="match status" value="1"/>
</dbReference>
<dbReference type="EMBL" id="KV417273">
    <property type="protein sequence ID" value="KZO99178.1"/>
    <property type="molecule type" value="Genomic_DNA"/>
</dbReference>
<dbReference type="OrthoDB" id="265717at2759"/>
<dbReference type="STRING" id="1330018.A0A167PW76"/>
<evidence type="ECO:0000313" key="2">
    <source>
        <dbReference type="EMBL" id="KZO99178.1"/>
    </source>
</evidence>
<gene>
    <name evidence="2" type="ORF">CALVIDRAFT_534723</name>
</gene>
<sequence>MLPYIAPSLRAHILNILLSHASDNDSIPVESDSEEDPYTLRSTVTKGGSTAVGAFATCDIERGEPIVTERAICIWPQELKREEAEALFEQMSDHARDALLALANVAPSDLGEVLGRRATNGFNVEVPELEMEWAGVYKDEKGEGKGEIRPSHAGFIFPRIARMNHSCLNNADHAIDWSNLLMTVYATTPLAEGQEITIEYTSALIQRTRAERQAILQDSFMFSCACECCSLTGEALAASDRRRKEVNEIVVGIASGGFERPTVLKGFARMAQLIEEEGYMGMPEFSDPGVTGAYHMWVQMVKRRMASEED</sequence>
<dbReference type="InterPro" id="IPR001214">
    <property type="entry name" value="SET_dom"/>
</dbReference>
<reference evidence="2 3" key="1">
    <citation type="journal article" date="2016" name="Mol. Biol. Evol.">
        <title>Comparative Genomics of Early-Diverging Mushroom-Forming Fungi Provides Insights into the Origins of Lignocellulose Decay Capabilities.</title>
        <authorList>
            <person name="Nagy L.G."/>
            <person name="Riley R."/>
            <person name="Tritt A."/>
            <person name="Adam C."/>
            <person name="Daum C."/>
            <person name="Floudas D."/>
            <person name="Sun H."/>
            <person name="Yadav J.S."/>
            <person name="Pangilinan J."/>
            <person name="Larsson K.H."/>
            <person name="Matsuura K."/>
            <person name="Barry K."/>
            <person name="Labutti K."/>
            <person name="Kuo R."/>
            <person name="Ohm R.A."/>
            <person name="Bhattacharya S.S."/>
            <person name="Shirouzu T."/>
            <person name="Yoshinaga Y."/>
            <person name="Martin F.M."/>
            <person name="Grigoriev I.V."/>
            <person name="Hibbett D.S."/>
        </authorList>
    </citation>
    <scope>NUCLEOTIDE SEQUENCE [LARGE SCALE GENOMIC DNA]</scope>
    <source>
        <strain evidence="2 3">TUFC12733</strain>
    </source>
</reference>
<organism evidence="2 3">
    <name type="scientific">Calocera viscosa (strain TUFC12733)</name>
    <dbReference type="NCBI Taxonomy" id="1330018"/>
    <lineage>
        <taxon>Eukaryota</taxon>
        <taxon>Fungi</taxon>
        <taxon>Dikarya</taxon>
        <taxon>Basidiomycota</taxon>
        <taxon>Agaricomycotina</taxon>
        <taxon>Dacrymycetes</taxon>
        <taxon>Dacrymycetales</taxon>
        <taxon>Dacrymycetaceae</taxon>
        <taxon>Calocera</taxon>
    </lineage>
</organism>
<dbReference type="Gene3D" id="2.170.270.10">
    <property type="entry name" value="SET domain"/>
    <property type="match status" value="1"/>
</dbReference>
<dbReference type="AlphaFoldDB" id="A0A167PW76"/>
<name>A0A167PW76_CALVF</name>
<keyword evidence="3" id="KW-1185">Reference proteome</keyword>